<evidence type="ECO:0000313" key="2">
    <source>
        <dbReference type="EMBL" id="POM25756.1"/>
    </source>
</evidence>
<feature type="compositionally biased region" description="Basic and acidic residues" evidence="1">
    <location>
        <begin position="260"/>
        <end position="281"/>
    </location>
</feature>
<organism evidence="2 3">
    <name type="scientific">Actinomadura rubteroloni</name>
    <dbReference type="NCBI Taxonomy" id="1926885"/>
    <lineage>
        <taxon>Bacteria</taxon>
        <taxon>Bacillati</taxon>
        <taxon>Actinomycetota</taxon>
        <taxon>Actinomycetes</taxon>
        <taxon>Streptosporangiales</taxon>
        <taxon>Thermomonosporaceae</taxon>
        <taxon>Actinomadura</taxon>
    </lineage>
</organism>
<accession>A0A2P4UL19</accession>
<dbReference type="EMBL" id="MTBP01000001">
    <property type="protein sequence ID" value="POM25756.1"/>
    <property type="molecule type" value="Genomic_DNA"/>
</dbReference>
<feature type="compositionally biased region" description="Polar residues" evidence="1">
    <location>
        <begin position="362"/>
        <end position="374"/>
    </location>
</feature>
<feature type="compositionally biased region" description="Basic and acidic residues" evidence="1">
    <location>
        <begin position="47"/>
        <end position="72"/>
    </location>
</feature>
<comment type="caution">
    <text evidence="2">The sequence shown here is derived from an EMBL/GenBank/DDBJ whole genome shotgun (WGS) entry which is preliminary data.</text>
</comment>
<feature type="region of interest" description="Disordered" evidence="1">
    <location>
        <begin position="255"/>
        <end position="289"/>
    </location>
</feature>
<feature type="region of interest" description="Disordered" evidence="1">
    <location>
        <begin position="123"/>
        <end position="204"/>
    </location>
</feature>
<evidence type="ECO:0000313" key="3">
    <source>
        <dbReference type="Proteomes" id="UP000242367"/>
    </source>
</evidence>
<dbReference type="Proteomes" id="UP000242367">
    <property type="component" value="Unassembled WGS sequence"/>
</dbReference>
<sequence>MSDKTIIDYASEPQSEFLSEAAAELRALIRSARQAIGSRDLRRSRRRNPDPRDPDRARPGRSADERQYRKDRPAWEQVWDDRFWERAESDDIARAWDACDRWARLEYPVAEAARQHMREEIADRYGIDVDELPDRGPDRDGAGRDDPDVNGPELEGSVLNGPDHDPRASESDPDRDDREPRDRIAALRWELDEGRWQRPSPEEAGKLWEHVGAWPPDAGRDDGLEVLRDGMRREFGVDVPLSASPATTHRAVANGLWRRSRGEDAESERRDDVTGRLDADNRGMGAEEAGRVQVEEQRRFAADLREAADQDRAAAAVIEGLDDEPRAAVRVAGKGFPANVGARLRRAAALRGRVAPAGAPSQGRTFTRTPSPER</sequence>
<name>A0A2P4UL19_9ACTN</name>
<dbReference type="AlphaFoldDB" id="A0A2P4UL19"/>
<proteinExistence type="predicted"/>
<feature type="compositionally biased region" description="Basic and acidic residues" evidence="1">
    <location>
        <begin position="162"/>
        <end position="204"/>
    </location>
</feature>
<evidence type="ECO:0000256" key="1">
    <source>
        <dbReference type="SAM" id="MobiDB-lite"/>
    </source>
</evidence>
<feature type="compositionally biased region" description="Basic and acidic residues" evidence="1">
    <location>
        <begin position="123"/>
        <end position="147"/>
    </location>
</feature>
<feature type="region of interest" description="Disordered" evidence="1">
    <location>
        <begin position="354"/>
        <end position="374"/>
    </location>
</feature>
<gene>
    <name evidence="2" type="ORF">BTM25_01390</name>
</gene>
<protein>
    <submittedName>
        <fullName evidence="2">Uncharacterized protein</fullName>
    </submittedName>
</protein>
<feature type="region of interest" description="Disordered" evidence="1">
    <location>
        <begin position="38"/>
        <end position="72"/>
    </location>
</feature>
<dbReference type="RefSeq" id="WP_103560820.1">
    <property type="nucleotide sequence ID" value="NZ_MTBP01000001.1"/>
</dbReference>
<keyword evidence="3" id="KW-1185">Reference proteome</keyword>
<reference evidence="2 3" key="1">
    <citation type="journal article" date="2017" name="Chemistry">
        <title>Isolation, Biosynthesis and Chemical Modifications of Rubterolones A-F: Rare Tropolone Alkaloids from Actinomadura sp. 5-2.</title>
        <authorList>
            <person name="Guo H."/>
            <person name="Benndorf R."/>
            <person name="Leichnitz D."/>
            <person name="Klassen J.L."/>
            <person name="Vollmers J."/>
            <person name="Gorls H."/>
            <person name="Steinacker M."/>
            <person name="Weigel C."/>
            <person name="Dahse H.M."/>
            <person name="Kaster A.K."/>
            <person name="de Beer Z.W."/>
            <person name="Poulsen M."/>
            <person name="Beemelmanns C."/>
        </authorList>
    </citation>
    <scope>NUCLEOTIDE SEQUENCE [LARGE SCALE GENOMIC DNA]</scope>
    <source>
        <strain evidence="2 3">5-2</strain>
    </source>
</reference>